<sequence>MSTIIDSSPPLTSKDRAAFATTARLLSCLVTESLARAVYYPLTGFEATGICVILSGNAAVDKPLYQSQDILAVIPLSQVPIFKHDGTDHRGREIGLLDPLDMMKFVFEIPNGEGLKTDAMAEHSDLIDAILSALASPGWAVSTTTLTLSQSPTSIWSKFADAISLESALSMDIASELESAVKWQKYSYEHPPQAPLFESSSVEWEQSIVEGHPTHPMHKTRRFLPPLQDLSPGSIDLYHPQLRFVSVPRENLKITYEFEELVRPLVDAASKAADALIEIPEGHVVIPVHELQVVHIHDKFSDAIIYPEKFSIPLLAQQSIRSVIVPNVYREHSLKLGVGIKLTSAVRTISPESAYLGPRFSAKVVPALNMDQNVVTVAKELASVVHAHSNGEIAKHCAAIVREAHENTSEERGERLIVCTALVESGHSGCDGHLPAVIRVFNLDTERKKVEWLDKFVDVFFKAFLPSMLTNGVAFECHPQNCVARFDIKTKVLKGFIIRDFGGLRVHPATLRETTGIELDFIEGHSIVAPDLEDVYTRMYHTVIHNHLQQLIRVLGLHYNGLGWAIVRRHLEAHIPRDHALYAAWLSPDRKTFPGKCFLRMRMSGMYRFHLHGPFPNLIHYCGVNME</sequence>
<name>A0A5C3MG48_9AGAR</name>
<evidence type="ECO:0000313" key="4">
    <source>
        <dbReference type="Proteomes" id="UP000308652"/>
    </source>
</evidence>
<dbReference type="PANTHER" id="PTHR34384">
    <property type="entry name" value="L-2,3-DIAMINOPROPANOATE--CITRATE LIGASE"/>
    <property type="match status" value="1"/>
</dbReference>
<dbReference type="InterPro" id="IPR037455">
    <property type="entry name" value="LucA/IucC-like"/>
</dbReference>
<organism evidence="3 4">
    <name type="scientific">Crucibulum laeve</name>
    <dbReference type="NCBI Taxonomy" id="68775"/>
    <lineage>
        <taxon>Eukaryota</taxon>
        <taxon>Fungi</taxon>
        <taxon>Dikarya</taxon>
        <taxon>Basidiomycota</taxon>
        <taxon>Agaricomycotina</taxon>
        <taxon>Agaricomycetes</taxon>
        <taxon>Agaricomycetidae</taxon>
        <taxon>Agaricales</taxon>
        <taxon>Agaricineae</taxon>
        <taxon>Nidulariaceae</taxon>
        <taxon>Crucibulum</taxon>
    </lineage>
</organism>
<evidence type="ECO:0000313" key="3">
    <source>
        <dbReference type="EMBL" id="TFK40141.1"/>
    </source>
</evidence>
<reference evidence="3 4" key="1">
    <citation type="journal article" date="2019" name="Nat. Ecol. Evol.">
        <title>Megaphylogeny resolves global patterns of mushroom evolution.</title>
        <authorList>
            <person name="Varga T."/>
            <person name="Krizsan K."/>
            <person name="Foldi C."/>
            <person name="Dima B."/>
            <person name="Sanchez-Garcia M."/>
            <person name="Sanchez-Ramirez S."/>
            <person name="Szollosi G.J."/>
            <person name="Szarkandi J.G."/>
            <person name="Papp V."/>
            <person name="Albert L."/>
            <person name="Andreopoulos W."/>
            <person name="Angelini C."/>
            <person name="Antonin V."/>
            <person name="Barry K.W."/>
            <person name="Bougher N.L."/>
            <person name="Buchanan P."/>
            <person name="Buyck B."/>
            <person name="Bense V."/>
            <person name="Catcheside P."/>
            <person name="Chovatia M."/>
            <person name="Cooper J."/>
            <person name="Damon W."/>
            <person name="Desjardin D."/>
            <person name="Finy P."/>
            <person name="Geml J."/>
            <person name="Haridas S."/>
            <person name="Hughes K."/>
            <person name="Justo A."/>
            <person name="Karasinski D."/>
            <person name="Kautmanova I."/>
            <person name="Kiss B."/>
            <person name="Kocsube S."/>
            <person name="Kotiranta H."/>
            <person name="LaButti K.M."/>
            <person name="Lechner B.E."/>
            <person name="Liimatainen K."/>
            <person name="Lipzen A."/>
            <person name="Lukacs Z."/>
            <person name="Mihaltcheva S."/>
            <person name="Morgado L.N."/>
            <person name="Niskanen T."/>
            <person name="Noordeloos M.E."/>
            <person name="Ohm R.A."/>
            <person name="Ortiz-Santana B."/>
            <person name="Ovrebo C."/>
            <person name="Racz N."/>
            <person name="Riley R."/>
            <person name="Savchenko A."/>
            <person name="Shiryaev A."/>
            <person name="Soop K."/>
            <person name="Spirin V."/>
            <person name="Szebenyi C."/>
            <person name="Tomsovsky M."/>
            <person name="Tulloss R.E."/>
            <person name="Uehling J."/>
            <person name="Grigoriev I.V."/>
            <person name="Vagvolgyi C."/>
            <person name="Papp T."/>
            <person name="Martin F.M."/>
            <person name="Miettinen O."/>
            <person name="Hibbett D.S."/>
            <person name="Nagy L.G."/>
        </authorList>
    </citation>
    <scope>NUCLEOTIDE SEQUENCE [LARGE SCALE GENOMIC DNA]</scope>
    <source>
        <strain evidence="3 4">CBS 166.37</strain>
    </source>
</reference>
<dbReference type="Proteomes" id="UP000308652">
    <property type="component" value="Unassembled WGS sequence"/>
</dbReference>
<feature type="domain" description="Aerobactin siderophore biosynthesis IucA/IucC-like C-terminal" evidence="2">
    <location>
        <begin position="451"/>
        <end position="605"/>
    </location>
</feature>
<dbReference type="EMBL" id="ML213597">
    <property type="protein sequence ID" value="TFK40141.1"/>
    <property type="molecule type" value="Genomic_DNA"/>
</dbReference>
<dbReference type="GO" id="GO:0016881">
    <property type="term" value="F:acid-amino acid ligase activity"/>
    <property type="evidence" value="ECO:0007669"/>
    <property type="project" value="UniProtKB-ARBA"/>
</dbReference>
<dbReference type="GO" id="GO:0019290">
    <property type="term" value="P:siderophore biosynthetic process"/>
    <property type="evidence" value="ECO:0007669"/>
    <property type="project" value="InterPro"/>
</dbReference>
<evidence type="ECO:0000259" key="2">
    <source>
        <dbReference type="Pfam" id="PF06276"/>
    </source>
</evidence>
<dbReference type="OrthoDB" id="2117718at2759"/>
<feature type="domain" description="Aerobactin siderophore biosynthesis IucA/IucC N-terminal" evidence="1">
    <location>
        <begin position="202"/>
        <end position="423"/>
    </location>
</feature>
<evidence type="ECO:0000259" key="1">
    <source>
        <dbReference type="Pfam" id="PF04183"/>
    </source>
</evidence>
<dbReference type="Pfam" id="PF04183">
    <property type="entry name" value="IucA_IucC"/>
    <property type="match status" value="1"/>
</dbReference>
<proteinExistence type="predicted"/>
<keyword evidence="4" id="KW-1185">Reference proteome</keyword>
<dbReference type="PANTHER" id="PTHR34384:SF5">
    <property type="entry name" value="L-2,3-DIAMINOPROPANOATE--CITRATE LIGASE"/>
    <property type="match status" value="1"/>
</dbReference>
<dbReference type="Pfam" id="PF06276">
    <property type="entry name" value="FhuF"/>
    <property type="match status" value="1"/>
</dbReference>
<dbReference type="Gene3D" id="1.10.510.40">
    <property type="match status" value="1"/>
</dbReference>
<accession>A0A5C3MG48</accession>
<gene>
    <name evidence="3" type="ORF">BDQ12DRAFT_680410</name>
</gene>
<dbReference type="InterPro" id="IPR022770">
    <property type="entry name" value="IucA/IucC-like_C"/>
</dbReference>
<dbReference type="STRING" id="68775.A0A5C3MG48"/>
<dbReference type="InterPro" id="IPR007310">
    <property type="entry name" value="Aerobactin_biosyn_IucA/IucC_N"/>
</dbReference>
<dbReference type="AlphaFoldDB" id="A0A5C3MG48"/>
<protein>
    <submittedName>
        <fullName evidence="3">IucC family-domain-containing protein</fullName>
    </submittedName>
</protein>